<organism evidence="2 3">
    <name type="scientific">Ralstonia solanacearum (strain UW551)</name>
    <dbReference type="NCBI Taxonomy" id="342110"/>
    <lineage>
        <taxon>Bacteria</taxon>
        <taxon>Pseudomonadati</taxon>
        <taxon>Pseudomonadota</taxon>
        <taxon>Betaproteobacteria</taxon>
        <taxon>Burkholderiales</taxon>
        <taxon>Burkholderiaceae</taxon>
        <taxon>Ralstonia</taxon>
        <taxon>Ralstonia solanacearum species complex</taxon>
    </lineage>
</organism>
<dbReference type="Gene3D" id="3.40.50.880">
    <property type="match status" value="1"/>
</dbReference>
<dbReference type="NCBIfam" id="NF005458">
    <property type="entry name" value="PRK07053.1"/>
    <property type="match status" value="1"/>
</dbReference>
<dbReference type="GO" id="GO:0003922">
    <property type="term" value="F:GMP synthase (glutamine-hydrolyzing) activity"/>
    <property type="evidence" value="ECO:0007669"/>
    <property type="project" value="UniProtKB-EC"/>
</dbReference>
<keyword evidence="2" id="KW-0436">Ligase</keyword>
<sequence length="254" mass="26619">MSYNADFPLLPTSIMKTALALRHVPFEHLGVLEPLLLGRGYAVRMLDAGVQPLPAEALATADLVVVLGAPIGAFDDDRYPFLRAETEAIAQRLAARKPLLGICLGAQLMARALGAAVAPMGVKEIGFAPVTLTAEGAASPLAPLADGTPVLHWHGDRFDLPAGATRLASTPVCAEQAFAVGDYALGLQCHLEADLRELEAWLIGHAAELAAAGIDPRTLRAQAPALAAPLAQRAHDVFTVWLDRAEAHAARSAA</sequence>
<proteinExistence type="predicted"/>
<dbReference type="EC" id="6.3.5.2" evidence="2"/>
<accession>A0AB33VBL7</accession>
<evidence type="ECO:0000313" key="2">
    <source>
        <dbReference type="EMBL" id="EAP72225.1"/>
    </source>
</evidence>
<dbReference type="Pfam" id="PF00117">
    <property type="entry name" value="GATase"/>
    <property type="match status" value="1"/>
</dbReference>
<feature type="domain" description="Glutamine amidotransferase" evidence="1">
    <location>
        <begin position="59"/>
        <end position="198"/>
    </location>
</feature>
<evidence type="ECO:0000313" key="3">
    <source>
        <dbReference type="Proteomes" id="UP000005933"/>
    </source>
</evidence>
<name>A0AB33VBL7_RALSU</name>
<dbReference type="InterPro" id="IPR029062">
    <property type="entry name" value="Class_I_gatase-like"/>
</dbReference>
<dbReference type="PROSITE" id="PS51273">
    <property type="entry name" value="GATASE_TYPE_1"/>
    <property type="match status" value="1"/>
</dbReference>
<dbReference type="PANTHER" id="PTHR42695:SF5">
    <property type="entry name" value="GLUTAMINE AMIDOTRANSFERASE YLR126C-RELATED"/>
    <property type="match status" value="1"/>
</dbReference>
<dbReference type="SUPFAM" id="SSF52317">
    <property type="entry name" value="Class I glutamine amidotransferase-like"/>
    <property type="match status" value="1"/>
</dbReference>
<evidence type="ECO:0000259" key="1">
    <source>
        <dbReference type="Pfam" id="PF00117"/>
    </source>
</evidence>
<dbReference type="AlphaFoldDB" id="A0AB33VBL7"/>
<reference evidence="2 3" key="1">
    <citation type="journal article" date="2006" name="Mol. Plant Microbe Interact.">
        <title>Identification of open reading frames unique to a select agent: Ralstonia solanacearum race 3 biovar 2.</title>
        <authorList>
            <person name="Gabriel D.W."/>
            <person name="Allen C."/>
            <person name="Schell M."/>
            <person name="Denny T.P."/>
            <person name="Greenberg J.T."/>
            <person name="Duan Y.P."/>
            <person name="Flores-Cruz Z."/>
            <person name="Huang Q."/>
            <person name="Clifford J.M."/>
            <person name="Presting G."/>
            <person name="Gonzalez E.T."/>
            <person name="Reddy J."/>
            <person name="Elphinstone J."/>
            <person name="Swanson J."/>
            <person name="Yao J."/>
            <person name="Mulholland V."/>
            <person name="Liu L."/>
            <person name="Farmerie W."/>
            <person name="Patnaikuni M."/>
            <person name="Balogh B."/>
            <person name="Norman D."/>
            <person name="Alvarez A."/>
            <person name="Castillo J.A."/>
            <person name="Jones J."/>
            <person name="Saddler G."/>
            <person name="Walunas T."/>
            <person name="Zhukov A."/>
            <person name="Mikhailova N."/>
        </authorList>
    </citation>
    <scope>NUCLEOTIDE SEQUENCE [LARGE SCALE GENOMIC DNA]</scope>
    <source>
        <strain evidence="2 3">UW551</strain>
    </source>
</reference>
<dbReference type="CDD" id="cd01741">
    <property type="entry name" value="GATase1_1"/>
    <property type="match status" value="1"/>
</dbReference>
<dbReference type="Proteomes" id="UP000005933">
    <property type="component" value="Unassembled WGS sequence"/>
</dbReference>
<dbReference type="InterPro" id="IPR044992">
    <property type="entry name" value="ChyE-like"/>
</dbReference>
<dbReference type="EMBL" id="AAKL01000033">
    <property type="protein sequence ID" value="EAP72225.1"/>
    <property type="molecule type" value="Genomic_DNA"/>
</dbReference>
<protein>
    <submittedName>
        <fullName evidence="2">GMP synthase (Glutamine-hydrolyzing)</fullName>
        <ecNumber evidence="2">6.3.5.2</ecNumber>
    </submittedName>
</protein>
<gene>
    <name evidence="2" type="ORF">RRSL_01918</name>
</gene>
<dbReference type="PANTHER" id="PTHR42695">
    <property type="entry name" value="GLUTAMINE AMIDOTRANSFERASE YLR126C-RELATED"/>
    <property type="match status" value="1"/>
</dbReference>
<dbReference type="InterPro" id="IPR017926">
    <property type="entry name" value="GATASE"/>
</dbReference>
<comment type="caution">
    <text evidence="2">The sequence shown here is derived from an EMBL/GenBank/DDBJ whole genome shotgun (WGS) entry which is preliminary data.</text>
</comment>
<dbReference type="GO" id="GO:0005829">
    <property type="term" value="C:cytosol"/>
    <property type="evidence" value="ECO:0007669"/>
    <property type="project" value="TreeGrafter"/>
</dbReference>